<dbReference type="SUPFAM" id="SSF53448">
    <property type="entry name" value="Nucleotide-diphospho-sugar transferases"/>
    <property type="match status" value="1"/>
</dbReference>
<dbReference type="RefSeq" id="WP_386741765.1">
    <property type="nucleotide sequence ID" value="NZ_JBHRYA010000001.1"/>
</dbReference>
<organism evidence="1 2">
    <name type="scientific">Luteimonas soli</name>
    <dbReference type="NCBI Taxonomy" id="1648966"/>
    <lineage>
        <taxon>Bacteria</taxon>
        <taxon>Pseudomonadati</taxon>
        <taxon>Pseudomonadota</taxon>
        <taxon>Gammaproteobacteria</taxon>
        <taxon>Lysobacterales</taxon>
        <taxon>Lysobacteraceae</taxon>
        <taxon>Luteimonas</taxon>
    </lineage>
</organism>
<reference evidence="2" key="1">
    <citation type="journal article" date="2019" name="Int. J. Syst. Evol. Microbiol.">
        <title>The Global Catalogue of Microorganisms (GCM) 10K type strain sequencing project: providing services to taxonomists for standard genome sequencing and annotation.</title>
        <authorList>
            <consortium name="The Broad Institute Genomics Platform"/>
            <consortium name="The Broad Institute Genome Sequencing Center for Infectious Disease"/>
            <person name="Wu L."/>
            <person name="Ma J."/>
        </authorList>
    </citation>
    <scope>NUCLEOTIDE SEQUENCE [LARGE SCALE GENOMIC DNA]</scope>
    <source>
        <strain evidence="2">KCTC 42441</strain>
    </source>
</reference>
<proteinExistence type="predicted"/>
<evidence type="ECO:0000313" key="2">
    <source>
        <dbReference type="Proteomes" id="UP001595705"/>
    </source>
</evidence>
<dbReference type="Gene3D" id="3.90.550.10">
    <property type="entry name" value="Spore Coat Polysaccharide Biosynthesis Protein SpsA, Chain A"/>
    <property type="match status" value="1"/>
</dbReference>
<name>A0ABV7XHN5_9GAMM</name>
<comment type="caution">
    <text evidence="1">The sequence shown here is derived from an EMBL/GenBank/DDBJ whole genome shotgun (WGS) entry which is preliminary data.</text>
</comment>
<protein>
    <recommendedName>
        <fullName evidence="3">Glycosyltransferase 2-like domain-containing protein</fullName>
    </recommendedName>
</protein>
<dbReference type="EMBL" id="JBHRYA010000001">
    <property type="protein sequence ID" value="MFC3714808.1"/>
    <property type="molecule type" value="Genomic_DNA"/>
</dbReference>
<dbReference type="Proteomes" id="UP001595705">
    <property type="component" value="Unassembled WGS sequence"/>
</dbReference>
<evidence type="ECO:0000313" key="1">
    <source>
        <dbReference type="EMBL" id="MFC3714808.1"/>
    </source>
</evidence>
<sequence length="991" mass="109015">MKTAIYSLYQAKEFVRASFFVRQCLPSLSEARQLLIMVNEEGMDGFADKCRQLSPFIHVLGGEGNLGVAGGRNALIRYGLESGFDFFISCDNDILFGEDYFAKIELSYERLRRVDPRVGLVQPVLLDGRGLKGALGLANVRDWQEFGNGESLAQSVLCEPWSWFVTALGSERAVKTIYHAGVNNAWAAHFSGSRPEDASHLPWDNGHEARYGSLEPTLRSSPLLAKLMAAGDPAPVFTVAGGITAFHKDVIAESGQYNDKFNPFGYEDSEFGFRTTQLGLNNYLLCSVLAVHDPFMGISNRDLYSHATIARLRAIEIADLPANDPRRAYALGQSLFFCWPSHNAQVRDSIANGEIPQADAVASAAKFFASYVLNFLYGMFGIPGADGSPCGDHLFDRLLPAGFSGCDLKDATLELGRGTRFRALDLAIKVTEGAERRRILSVVAMNCHLEEAAAGSALITSRYFDAYLVLEEKAEHQFELRVNLQANADTLSAKVVVDFAGPMSSGFRAPPALEVLDCTRNIYDFGSFSVENIYPPPSFDKSKEWFPELDRAARGIRSRGGAFSWLVDSIVVYLSGATPSALSLAATPVQPAPGKSSIPAVSSPAIPVPPRKKRVLVFTDSRGQHKPVGQKHLIFGERLQGDARLEVDLFLCPMKWTTTLDFLEMFDDAKLASYDAIVLWTGIVDWSPRPVSSAINELYNNASAINLENTGLNTSDYSRKVVNNKKGAFDGVFGSEHMNAHFALPFETMYANERTMNMYGLEMARQSLIPRLAGIRNLIFINANRFVSGWEGDFKKGRPTNIDLTHAYSDVFSDGLANSAKIIDLRKWSDDQVKHYTCDNIHVTKAGSDYIYSEVMAAIGLPVLELMDSCVDPSEHPVNAPAPAPAASNSQLLSKGEGAFAGVANPERTMTQGRDCSTNEHAIAEFRDANRLYREWDYASALSAYVRLGKADPQLWLYRRQAVDAYLRAMELGQSCEQEDIVFVKALVGAN</sequence>
<accession>A0ABV7XHN5</accession>
<evidence type="ECO:0008006" key="3">
    <source>
        <dbReference type="Google" id="ProtNLM"/>
    </source>
</evidence>
<keyword evidence="2" id="KW-1185">Reference proteome</keyword>
<dbReference type="InterPro" id="IPR029044">
    <property type="entry name" value="Nucleotide-diphossugar_trans"/>
</dbReference>
<gene>
    <name evidence="1" type="ORF">ACFONC_01375</name>
</gene>